<organism evidence="3 4">
    <name type="scientific">Microcella humidisoli</name>
    <dbReference type="NCBI Taxonomy" id="2963406"/>
    <lineage>
        <taxon>Bacteria</taxon>
        <taxon>Bacillati</taxon>
        <taxon>Actinomycetota</taxon>
        <taxon>Actinomycetes</taxon>
        <taxon>Micrococcales</taxon>
        <taxon>Microbacteriaceae</taxon>
        <taxon>Microcella</taxon>
    </lineage>
</organism>
<evidence type="ECO:0000256" key="1">
    <source>
        <dbReference type="SAM" id="Phobius"/>
    </source>
</evidence>
<dbReference type="Proteomes" id="UP001060039">
    <property type="component" value="Chromosome"/>
</dbReference>
<evidence type="ECO:0000313" key="3">
    <source>
        <dbReference type="EMBL" id="UTT61497.1"/>
    </source>
</evidence>
<dbReference type="Pfam" id="PF13399">
    <property type="entry name" value="LytR_C"/>
    <property type="match status" value="1"/>
</dbReference>
<reference evidence="3" key="1">
    <citation type="submission" date="2022-07" db="EMBL/GenBank/DDBJ databases">
        <title>Taxonomic analysis of Microcella humidisoli nov. sp., isolated from riverside soil.</title>
        <authorList>
            <person name="Molina K.M."/>
            <person name="Kim S.B."/>
        </authorList>
    </citation>
    <scope>NUCLEOTIDE SEQUENCE</scope>
    <source>
        <strain evidence="3">MMS21-STM10</strain>
    </source>
</reference>
<feature type="domain" description="LytR/CpsA/Psr regulator C-terminal" evidence="2">
    <location>
        <begin position="102"/>
        <end position="187"/>
    </location>
</feature>
<evidence type="ECO:0000313" key="4">
    <source>
        <dbReference type="Proteomes" id="UP001060039"/>
    </source>
</evidence>
<sequence length="193" mass="19740">MAEYTPDRFDEVSDSLSRVGAHRAAPARGRAWIVVAWAALASGALIVAGLYGLSLISDRVTFELPGLGTAEPMPTPTETPSAPPTVEPITDPALAELPAGFTITVLNGTEVDGLGRAARDLLTPPGWRVGTVTSAAQSDLAETVVYYSDPTLEGVAAGMVELLGAGVWELSDAFPGAPITIAVGADFAAIAAP</sequence>
<dbReference type="EMBL" id="CP101497">
    <property type="protein sequence ID" value="UTT61497.1"/>
    <property type="molecule type" value="Genomic_DNA"/>
</dbReference>
<keyword evidence="1" id="KW-0812">Transmembrane</keyword>
<protein>
    <submittedName>
        <fullName evidence="3">LytR C-terminal domain-containing protein</fullName>
    </submittedName>
</protein>
<dbReference type="InterPro" id="IPR027381">
    <property type="entry name" value="LytR/CpsA/Psr_C"/>
</dbReference>
<dbReference type="Gene3D" id="3.30.70.2390">
    <property type="match status" value="1"/>
</dbReference>
<keyword evidence="4" id="KW-1185">Reference proteome</keyword>
<evidence type="ECO:0000259" key="2">
    <source>
        <dbReference type="Pfam" id="PF13399"/>
    </source>
</evidence>
<accession>A0ABY5FT86</accession>
<name>A0ABY5FT86_9MICO</name>
<keyword evidence="1" id="KW-0472">Membrane</keyword>
<keyword evidence="1" id="KW-1133">Transmembrane helix</keyword>
<proteinExistence type="predicted"/>
<gene>
    <name evidence="3" type="ORF">NNL39_07330</name>
</gene>
<feature type="transmembrane region" description="Helical" evidence="1">
    <location>
        <begin position="31"/>
        <end position="53"/>
    </location>
</feature>
<dbReference type="RefSeq" id="WP_255158437.1">
    <property type="nucleotide sequence ID" value="NZ_CP101497.1"/>
</dbReference>